<name>A0A843X0S2_COLES</name>
<reference evidence="2" key="1">
    <citation type="submission" date="2017-07" db="EMBL/GenBank/DDBJ databases">
        <title>Taro Niue Genome Assembly and Annotation.</title>
        <authorList>
            <person name="Atibalentja N."/>
            <person name="Keating K."/>
            <person name="Fields C.J."/>
        </authorList>
    </citation>
    <scope>NUCLEOTIDE SEQUENCE</scope>
    <source>
        <strain evidence="2">Niue_2</strain>
        <tissue evidence="2">Leaf</tissue>
    </source>
</reference>
<protein>
    <submittedName>
        <fullName evidence="2">Uncharacterized protein</fullName>
    </submittedName>
</protein>
<dbReference type="EMBL" id="NMUH01005451">
    <property type="protein sequence ID" value="MQM12788.1"/>
    <property type="molecule type" value="Genomic_DNA"/>
</dbReference>
<accession>A0A843X0S2</accession>
<dbReference type="AlphaFoldDB" id="A0A843X0S2"/>
<evidence type="ECO:0000313" key="2">
    <source>
        <dbReference type="EMBL" id="MQM12788.1"/>
    </source>
</evidence>
<keyword evidence="3" id="KW-1185">Reference proteome</keyword>
<gene>
    <name evidence="2" type="ORF">Taro_045707</name>
</gene>
<feature type="compositionally biased region" description="Pro residues" evidence="1">
    <location>
        <begin position="17"/>
        <end position="26"/>
    </location>
</feature>
<feature type="compositionally biased region" description="Low complexity" evidence="1">
    <location>
        <begin position="73"/>
        <end position="83"/>
    </location>
</feature>
<comment type="caution">
    <text evidence="2">The sequence shown here is derived from an EMBL/GenBank/DDBJ whole genome shotgun (WGS) entry which is preliminary data.</text>
</comment>
<proteinExistence type="predicted"/>
<evidence type="ECO:0000313" key="3">
    <source>
        <dbReference type="Proteomes" id="UP000652761"/>
    </source>
</evidence>
<organism evidence="2 3">
    <name type="scientific">Colocasia esculenta</name>
    <name type="common">Wild taro</name>
    <name type="synonym">Arum esculentum</name>
    <dbReference type="NCBI Taxonomy" id="4460"/>
    <lineage>
        <taxon>Eukaryota</taxon>
        <taxon>Viridiplantae</taxon>
        <taxon>Streptophyta</taxon>
        <taxon>Embryophyta</taxon>
        <taxon>Tracheophyta</taxon>
        <taxon>Spermatophyta</taxon>
        <taxon>Magnoliopsida</taxon>
        <taxon>Liliopsida</taxon>
        <taxon>Araceae</taxon>
        <taxon>Aroideae</taxon>
        <taxon>Colocasieae</taxon>
        <taxon>Colocasia</taxon>
    </lineage>
</organism>
<feature type="compositionally biased region" description="Basic and acidic residues" evidence="1">
    <location>
        <begin position="31"/>
        <end position="50"/>
    </location>
</feature>
<dbReference type="Proteomes" id="UP000652761">
    <property type="component" value="Unassembled WGS sequence"/>
</dbReference>
<sequence length="107" mass="11975">MVRTPPPHSMTPLQAPHEPPLAPPRSTPGSLERKAFPLGEEKEKKKEREGNGVPAKAFSLRSPERDAAKRRINNLNATAAHTTTRMRETGVPVLEEDIVRSDFEREE</sequence>
<feature type="region of interest" description="Disordered" evidence="1">
    <location>
        <begin position="1"/>
        <end position="93"/>
    </location>
</feature>
<evidence type="ECO:0000256" key="1">
    <source>
        <dbReference type="SAM" id="MobiDB-lite"/>
    </source>
</evidence>